<feature type="domain" description="Major facilitator superfamily (MFS) profile" evidence="5">
    <location>
        <begin position="24"/>
        <end position="405"/>
    </location>
</feature>
<evidence type="ECO:0000256" key="4">
    <source>
        <dbReference type="SAM" id="Phobius"/>
    </source>
</evidence>
<dbReference type="CDD" id="cd17370">
    <property type="entry name" value="MFS_MJ1317_like"/>
    <property type="match status" value="1"/>
</dbReference>
<dbReference type="EMBL" id="JACOGA010000002">
    <property type="protein sequence ID" value="MBC3872420.1"/>
    <property type="molecule type" value="Genomic_DNA"/>
</dbReference>
<keyword evidence="7" id="KW-1185">Reference proteome</keyword>
<evidence type="ECO:0000256" key="2">
    <source>
        <dbReference type="ARBA" id="ARBA00022989"/>
    </source>
</evidence>
<evidence type="ECO:0000259" key="5">
    <source>
        <dbReference type="PROSITE" id="PS50850"/>
    </source>
</evidence>
<evidence type="ECO:0000256" key="1">
    <source>
        <dbReference type="ARBA" id="ARBA00022692"/>
    </source>
</evidence>
<feature type="transmembrane region" description="Helical" evidence="4">
    <location>
        <begin position="354"/>
        <end position="374"/>
    </location>
</feature>
<evidence type="ECO:0000313" key="7">
    <source>
        <dbReference type="Proteomes" id="UP000624279"/>
    </source>
</evidence>
<reference evidence="6 7" key="1">
    <citation type="submission" date="2020-08" db="EMBL/GenBank/DDBJ databases">
        <title>Novel species isolated from subtropical streams in China.</title>
        <authorList>
            <person name="Lu H."/>
        </authorList>
    </citation>
    <scope>NUCLEOTIDE SEQUENCE [LARGE SCALE GENOMIC DNA]</scope>
    <source>
        <strain evidence="6 7">LX15W</strain>
    </source>
</reference>
<name>A0ABR6Y733_9BURK</name>
<dbReference type="RefSeq" id="WP_186940425.1">
    <property type="nucleotide sequence ID" value="NZ_JACOGA010000002.1"/>
</dbReference>
<dbReference type="PANTHER" id="PTHR23518:SF2">
    <property type="entry name" value="MAJOR FACILITATOR SUPERFAMILY TRANSPORTER"/>
    <property type="match status" value="1"/>
</dbReference>
<protein>
    <submittedName>
        <fullName evidence="6">MFS transporter</fullName>
    </submittedName>
</protein>
<feature type="transmembrane region" description="Helical" evidence="4">
    <location>
        <begin position="41"/>
        <end position="64"/>
    </location>
</feature>
<proteinExistence type="predicted"/>
<evidence type="ECO:0000256" key="3">
    <source>
        <dbReference type="ARBA" id="ARBA00023136"/>
    </source>
</evidence>
<gene>
    <name evidence="6" type="ORF">H8K55_02380</name>
</gene>
<feature type="transmembrane region" description="Helical" evidence="4">
    <location>
        <begin position="321"/>
        <end position="342"/>
    </location>
</feature>
<dbReference type="Pfam" id="PF07690">
    <property type="entry name" value="MFS_1"/>
    <property type="match status" value="1"/>
</dbReference>
<sequence>MPLPPTATPEAAATANTKDHLPKSIWVLGMVSMLMDISSEMIHSLLPLFMVSSLGLSVFAVGLIDGIAESTTLIVKVFSGALSDRLGKRKTLAVIGYGMSAFTKPLFAITQGMGLLITARLMDRVGKGIRGAPRDALITDITQAHMHGAAFGLRQSLDTVGAFLGPLIATSLMLLWMNDFRRIFWLAVIPGIAAMCLLLFGVQEPQVHVEKRPANPISKANLIRLGSGYWWVVCLGGVFTLARFSEAFLLLRAQQLGVPLAYVPLVMVLMNLIYAASAYPFGKLSDRLNPTNLLAGGLIVLILADLTFAVSHHWMGLLAGVALWGIHMGMTQGLMSAMIAGCAPADLRGTAFGFFNLVSGIALLCASLIAGLLWENLGAAFTFYVGATFAGLALIGLYLFSQSIPNRHFR</sequence>
<comment type="caution">
    <text evidence="6">The sequence shown here is derived from an EMBL/GenBank/DDBJ whole genome shotgun (WGS) entry which is preliminary data.</text>
</comment>
<dbReference type="InterPro" id="IPR011701">
    <property type="entry name" value="MFS"/>
</dbReference>
<feature type="transmembrane region" description="Helical" evidence="4">
    <location>
        <begin position="380"/>
        <end position="400"/>
    </location>
</feature>
<dbReference type="SUPFAM" id="SSF103473">
    <property type="entry name" value="MFS general substrate transporter"/>
    <property type="match status" value="1"/>
</dbReference>
<dbReference type="PANTHER" id="PTHR23518">
    <property type="entry name" value="C-METHYLTRANSFERASE"/>
    <property type="match status" value="1"/>
</dbReference>
<dbReference type="InterPro" id="IPR020846">
    <property type="entry name" value="MFS_dom"/>
</dbReference>
<accession>A0ABR6Y733</accession>
<dbReference type="PROSITE" id="PS50850">
    <property type="entry name" value="MFS"/>
    <property type="match status" value="1"/>
</dbReference>
<feature type="transmembrane region" description="Helical" evidence="4">
    <location>
        <begin position="222"/>
        <end position="242"/>
    </location>
</feature>
<dbReference type="InterPro" id="IPR036259">
    <property type="entry name" value="MFS_trans_sf"/>
</dbReference>
<keyword evidence="1 4" id="KW-0812">Transmembrane</keyword>
<dbReference type="Gene3D" id="1.20.1250.20">
    <property type="entry name" value="MFS general substrate transporter like domains"/>
    <property type="match status" value="2"/>
</dbReference>
<feature type="transmembrane region" description="Helical" evidence="4">
    <location>
        <begin position="183"/>
        <end position="202"/>
    </location>
</feature>
<feature type="transmembrane region" description="Helical" evidence="4">
    <location>
        <begin position="293"/>
        <end position="315"/>
    </location>
</feature>
<keyword evidence="3 4" id="KW-0472">Membrane</keyword>
<dbReference type="Proteomes" id="UP000624279">
    <property type="component" value="Unassembled WGS sequence"/>
</dbReference>
<evidence type="ECO:0000313" key="6">
    <source>
        <dbReference type="EMBL" id="MBC3872420.1"/>
    </source>
</evidence>
<organism evidence="6 7">
    <name type="scientific">Undibacterium flavidum</name>
    <dbReference type="NCBI Taxonomy" id="2762297"/>
    <lineage>
        <taxon>Bacteria</taxon>
        <taxon>Pseudomonadati</taxon>
        <taxon>Pseudomonadota</taxon>
        <taxon>Betaproteobacteria</taxon>
        <taxon>Burkholderiales</taxon>
        <taxon>Oxalobacteraceae</taxon>
        <taxon>Undibacterium</taxon>
    </lineage>
</organism>
<keyword evidence="2 4" id="KW-1133">Transmembrane helix</keyword>
<feature type="transmembrane region" description="Helical" evidence="4">
    <location>
        <begin position="262"/>
        <end position="281"/>
    </location>
</feature>